<gene>
    <name evidence="2" type="ORF">NGTWS1702_35360</name>
</gene>
<name>A0ABQ4V8R5_9MYCO</name>
<evidence type="ECO:0000313" key="3">
    <source>
        <dbReference type="Proteomes" id="UP001060504"/>
    </source>
</evidence>
<evidence type="ECO:0000256" key="1">
    <source>
        <dbReference type="ARBA" id="ARBA00022679"/>
    </source>
</evidence>
<reference evidence="2 3" key="1">
    <citation type="submission" date="2021-08" db="EMBL/GenBank/DDBJ databases">
        <title>Draft genome sequence of Mycolicibacterium sp. NGTWS1702 strain.</title>
        <authorList>
            <person name="Matsumoto M."/>
            <person name="Tang B.C.C."/>
            <person name="Machida Y."/>
            <person name="Matoyama H."/>
            <person name="Kishihara T."/>
            <person name="Sato S."/>
            <person name="Kondo I."/>
            <person name="Sano M."/>
            <person name="Kato G."/>
        </authorList>
    </citation>
    <scope>NUCLEOTIDE SEQUENCE [LARGE SCALE GENOMIC DNA]</scope>
    <source>
        <strain evidence="2 3">NGTWSNA01</strain>
    </source>
</reference>
<dbReference type="EMBL" id="BPRH01003705">
    <property type="protein sequence ID" value="GJF10381.1"/>
    <property type="molecule type" value="Genomic_DNA"/>
</dbReference>
<accession>A0ABQ4V8R5</accession>
<keyword evidence="1" id="KW-0808">Transferase</keyword>
<organism evidence="2 3">
    <name type="scientific">Mycolicibacterium cyprinidarum</name>
    <dbReference type="NCBI Taxonomy" id="2860311"/>
    <lineage>
        <taxon>Bacteria</taxon>
        <taxon>Bacillati</taxon>
        <taxon>Actinomycetota</taxon>
        <taxon>Actinomycetes</taxon>
        <taxon>Mycobacteriales</taxon>
        <taxon>Mycobacteriaceae</taxon>
        <taxon>Mycolicibacterium</taxon>
    </lineage>
</organism>
<evidence type="ECO:0000313" key="2">
    <source>
        <dbReference type="EMBL" id="GJF10381.1"/>
    </source>
</evidence>
<dbReference type="SUPFAM" id="SSF110921">
    <property type="entry name" value="2-isopropylmalate synthase LeuA, allosteric (dimerisation) domain"/>
    <property type="match status" value="1"/>
</dbReference>
<dbReference type="Gene3D" id="3.30.160.270">
    <property type="match status" value="1"/>
</dbReference>
<comment type="caution">
    <text evidence="2">The sequence shown here is derived from an EMBL/GenBank/DDBJ whole genome shotgun (WGS) entry which is preliminary data.</text>
</comment>
<evidence type="ECO:0008006" key="4">
    <source>
        <dbReference type="Google" id="ProtNLM"/>
    </source>
</evidence>
<sequence>MNSFATDHLAPAGCFAARFDGPIPRALREQAGAKSFDEFVNEYAPTTGPLRLGQWSCMDSERPLGRLGPQARNYQATLAIGDWIGTSRAAASGPVAALTAMLYEHGVAVEMTAFHQLPAGENTATFVRGSHGIRAEWAMGWSDDPVQSALHAVVACGNRLLTSA</sequence>
<protein>
    <recommendedName>
        <fullName evidence="4">Homocitrate synthase</fullName>
    </recommendedName>
</protein>
<dbReference type="Proteomes" id="UP001060504">
    <property type="component" value="Unassembled WGS sequence"/>
</dbReference>
<proteinExistence type="predicted"/>
<keyword evidence="3" id="KW-1185">Reference proteome</keyword>
<dbReference type="InterPro" id="IPR036230">
    <property type="entry name" value="LeuA_allosteric_dom_sf"/>
</dbReference>